<comment type="caution">
    <text evidence="5">The sequence shown here is derived from an EMBL/GenBank/DDBJ whole genome shotgun (WGS) entry which is preliminary data.</text>
</comment>
<dbReference type="InterPro" id="IPR012301">
    <property type="entry name" value="Malic_N_dom"/>
</dbReference>
<keyword evidence="6" id="KW-1185">Reference proteome</keyword>
<dbReference type="Gene3D" id="3.40.50.720">
    <property type="entry name" value="NAD(P)-binding Rossmann-like Domain"/>
    <property type="match status" value="1"/>
</dbReference>
<dbReference type="InterPro" id="IPR046346">
    <property type="entry name" value="Aminoacid_DH-like_N_sf"/>
</dbReference>
<dbReference type="PIRSF" id="PIRSF000106">
    <property type="entry name" value="ME"/>
    <property type="match status" value="1"/>
</dbReference>
<protein>
    <submittedName>
        <fullName evidence="5">NADP-dependent malic enzyme</fullName>
    </submittedName>
</protein>
<feature type="domain" description="Malic enzyme NAD-binding" evidence="3">
    <location>
        <begin position="169"/>
        <end position="389"/>
    </location>
</feature>
<dbReference type="PANTHER" id="PTHR43237:SF4">
    <property type="entry name" value="NADP-DEPENDENT MALIC ENZYME"/>
    <property type="match status" value="1"/>
</dbReference>
<dbReference type="InterPro" id="IPR036291">
    <property type="entry name" value="NAD(P)-bd_dom_sf"/>
</dbReference>
<evidence type="ECO:0000259" key="3">
    <source>
        <dbReference type="SMART" id="SM00919"/>
    </source>
</evidence>
<keyword evidence="2" id="KW-0560">Oxidoreductase</keyword>
<name>A0ABP5XML1_9ACTN</name>
<dbReference type="InterPro" id="IPR001891">
    <property type="entry name" value="Malic_OxRdtase"/>
</dbReference>
<evidence type="ECO:0000256" key="1">
    <source>
        <dbReference type="ARBA" id="ARBA00008785"/>
    </source>
</evidence>
<dbReference type="SMART" id="SM00919">
    <property type="entry name" value="Malic_M"/>
    <property type="match status" value="1"/>
</dbReference>
<dbReference type="Gene3D" id="3.40.50.10380">
    <property type="entry name" value="Malic enzyme, N-terminal domain"/>
    <property type="match status" value="1"/>
</dbReference>
<organism evidence="5 6">
    <name type="scientific">Streptomyces macrosporus</name>
    <dbReference type="NCBI Taxonomy" id="44032"/>
    <lineage>
        <taxon>Bacteria</taxon>
        <taxon>Bacillati</taxon>
        <taxon>Actinomycetota</taxon>
        <taxon>Actinomycetes</taxon>
        <taxon>Kitasatosporales</taxon>
        <taxon>Streptomycetaceae</taxon>
        <taxon>Streptomyces</taxon>
    </lineage>
</organism>
<dbReference type="EMBL" id="BAAASZ010000035">
    <property type="protein sequence ID" value="GAA2460485.1"/>
    <property type="molecule type" value="Genomic_DNA"/>
</dbReference>
<evidence type="ECO:0000256" key="2">
    <source>
        <dbReference type="ARBA" id="ARBA00023002"/>
    </source>
</evidence>
<proteinExistence type="inferred from homology"/>
<evidence type="ECO:0000313" key="5">
    <source>
        <dbReference type="EMBL" id="GAA2460485.1"/>
    </source>
</evidence>
<dbReference type="Pfam" id="PF00390">
    <property type="entry name" value="malic"/>
    <property type="match status" value="1"/>
</dbReference>
<reference evidence="6" key="1">
    <citation type="journal article" date="2019" name="Int. J. Syst. Evol. Microbiol.">
        <title>The Global Catalogue of Microorganisms (GCM) 10K type strain sequencing project: providing services to taxonomists for standard genome sequencing and annotation.</title>
        <authorList>
            <consortium name="The Broad Institute Genomics Platform"/>
            <consortium name="The Broad Institute Genome Sequencing Center for Infectious Disease"/>
            <person name="Wu L."/>
            <person name="Ma J."/>
        </authorList>
    </citation>
    <scope>NUCLEOTIDE SEQUENCE [LARGE SCALE GENOMIC DNA]</scope>
    <source>
        <strain evidence="6">JCM 6305</strain>
    </source>
</reference>
<dbReference type="InterPro" id="IPR051674">
    <property type="entry name" value="Malate_Decarboxylase"/>
</dbReference>
<feature type="domain" description="Malic enzyme N-terminal" evidence="4">
    <location>
        <begin position="24"/>
        <end position="157"/>
    </location>
</feature>
<dbReference type="InterPro" id="IPR001557">
    <property type="entry name" value="L-lactate/malate_DH"/>
</dbReference>
<dbReference type="RefSeq" id="WP_344327674.1">
    <property type="nucleotide sequence ID" value="NZ_BAAASZ010000035.1"/>
</dbReference>
<evidence type="ECO:0000313" key="6">
    <source>
        <dbReference type="Proteomes" id="UP001501638"/>
    </source>
</evidence>
<evidence type="ECO:0000259" key="4">
    <source>
        <dbReference type="SMART" id="SM01274"/>
    </source>
</evidence>
<comment type="similarity">
    <text evidence="1">Belongs to the malic enzymes family.</text>
</comment>
<dbReference type="PRINTS" id="PR00086">
    <property type="entry name" value="LLDHDRGNASE"/>
</dbReference>
<dbReference type="InterPro" id="IPR012302">
    <property type="entry name" value="Malic_NAD-bd"/>
</dbReference>
<dbReference type="SMART" id="SM01274">
    <property type="entry name" value="malic"/>
    <property type="match status" value="1"/>
</dbReference>
<dbReference type="PANTHER" id="PTHR43237">
    <property type="entry name" value="NADP-DEPENDENT MALIC ENZYME"/>
    <property type="match status" value="1"/>
</dbReference>
<dbReference type="Pfam" id="PF03949">
    <property type="entry name" value="Malic_M"/>
    <property type="match status" value="1"/>
</dbReference>
<gene>
    <name evidence="5" type="ORF">GCM10010405_51050</name>
</gene>
<dbReference type="SUPFAM" id="SSF51735">
    <property type="entry name" value="NAD(P)-binding Rossmann-fold domains"/>
    <property type="match status" value="1"/>
</dbReference>
<accession>A0ABP5XML1</accession>
<dbReference type="SUPFAM" id="SSF53223">
    <property type="entry name" value="Aminoacid dehydrogenase-like, N-terminal domain"/>
    <property type="match status" value="1"/>
</dbReference>
<sequence>MAVAATHENFAPITEDEIFAAHEGGQLRISSALPIVDVRSLSIAYTPGVARVSQAIAEQPALATRYTSASRLVAIVTDGTSVLGLGNAGPLAAIPVMEGKAALFKSIAGVDAIPLVFNTPDTEEIVRTLTCLRPSFGAVCIEDVASPRCFALEERLSAVLDCPVVHDDQHGTAIAVLAALRGACRVLGRPVESRRVVVVGAGAAGVACADLLLAAGITDVTVLDSRGILHPGRSGMNEVKTPLAERSNPRGLRGGLDRALAGADVLVGLSSSTVPEELMRTMAPEPIVFALSNPTPEIAPDTASRYAGIVATGGSDHPNQVINTLASPGVFRGLLDSGARRLTERMRLAAAEAIAAVAEDGLAADRIVPSSLDPRLAPAVAARVAAAAEV</sequence>
<dbReference type="InterPro" id="IPR037062">
    <property type="entry name" value="Malic_N_dom_sf"/>
</dbReference>
<dbReference type="Proteomes" id="UP001501638">
    <property type="component" value="Unassembled WGS sequence"/>
</dbReference>